<comment type="caution">
    <text evidence="2">The sequence shown here is derived from an EMBL/GenBank/DDBJ whole genome shotgun (WGS) entry which is preliminary data.</text>
</comment>
<organism evidence="2 3">
    <name type="scientific">Folsomia candida</name>
    <name type="common">Springtail</name>
    <dbReference type="NCBI Taxonomy" id="158441"/>
    <lineage>
        <taxon>Eukaryota</taxon>
        <taxon>Metazoa</taxon>
        <taxon>Ecdysozoa</taxon>
        <taxon>Arthropoda</taxon>
        <taxon>Hexapoda</taxon>
        <taxon>Collembola</taxon>
        <taxon>Entomobryomorpha</taxon>
        <taxon>Isotomoidea</taxon>
        <taxon>Isotomidae</taxon>
        <taxon>Proisotominae</taxon>
        <taxon>Folsomia</taxon>
    </lineage>
</organism>
<gene>
    <name evidence="2" type="ORF">Fcan01_13816</name>
</gene>
<keyword evidence="3" id="KW-1185">Reference proteome</keyword>
<feature type="signal peptide" evidence="1">
    <location>
        <begin position="1"/>
        <end position="19"/>
    </location>
</feature>
<protein>
    <submittedName>
        <fullName evidence="2">Uncharacterized protein</fullName>
    </submittedName>
</protein>
<keyword evidence="1" id="KW-0732">Signal</keyword>
<feature type="chain" id="PRO_5012195098" evidence="1">
    <location>
        <begin position="20"/>
        <end position="169"/>
    </location>
</feature>
<dbReference type="Proteomes" id="UP000198287">
    <property type="component" value="Unassembled WGS sequence"/>
</dbReference>
<sequence length="169" mass="18879">MELCKVLLTFASLVVATSAADWPLPSPEKTYLVQNSEDHGLLLVPQGSGEMCKRLSPVSTTTEFSAPYDDKYKWTVTAPFNFTEGVIIYSKRQESGYMINNLTNDESYPPYCYLMHVNLIPREGFGAMFSIQDVNSRMCLASSGLNNGAPRWQSCEEVAAQIWAFIEAQ</sequence>
<evidence type="ECO:0000313" key="2">
    <source>
        <dbReference type="EMBL" id="OXA51545.1"/>
    </source>
</evidence>
<reference evidence="2 3" key="1">
    <citation type="submission" date="2015-12" db="EMBL/GenBank/DDBJ databases">
        <title>The genome of Folsomia candida.</title>
        <authorList>
            <person name="Faddeeva A."/>
            <person name="Derks M.F."/>
            <person name="Anvar Y."/>
            <person name="Smit S."/>
            <person name="Van Straalen N."/>
            <person name="Roelofs D."/>
        </authorList>
    </citation>
    <scope>NUCLEOTIDE SEQUENCE [LARGE SCALE GENOMIC DNA]</scope>
    <source>
        <strain evidence="2 3">VU population</strain>
        <tissue evidence="2">Whole body</tissue>
    </source>
</reference>
<evidence type="ECO:0000256" key="1">
    <source>
        <dbReference type="SAM" id="SignalP"/>
    </source>
</evidence>
<name>A0A226E1D2_FOLCA</name>
<dbReference type="EMBL" id="LNIX01000007">
    <property type="protein sequence ID" value="OXA51545.1"/>
    <property type="molecule type" value="Genomic_DNA"/>
</dbReference>
<accession>A0A226E1D2</accession>
<proteinExistence type="predicted"/>
<evidence type="ECO:0000313" key="3">
    <source>
        <dbReference type="Proteomes" id="UP000198287"/>
    </source>
</evidence>
<dbReference type="AlphaFoldDB" id="A0A226E1D2"/>